<evidence type="ECO:0000256" key="2">
    <source>
        <dbReference type="ARBA" id="ARBA00006218"/>
    </source>
</evidence>
<dbReference type="GO" id="GO:1990070">
    <property type="term" value="C:TRAPPI protein complex"/>
    <property type="evidence" value="ECO:0007669"/>
    <property type="project" value="TreeGrafter"/>
</dbReference>
<dbReference type="eggNOG" id="KOG3315">
    <property type="taxonomic scope" value="Eukaryota"/>
</dbReference>
<dbReference type="GO" id="GO:0006888">
    <property type="term" value="P:endoplasmic reticulum to Golgi vesicle-mediated transport"/>
    <property type="evidence" value="ECO:0007669"/>
    <property type="project" value="TreeGrafter"/>
</dbReference>
<dbReference type="SUPFAM" id="SSF111126">
    <property type="entry name" value="Ligand-binding domain in the NO signalling and Golgi transport"/>
    <property type="match status" value="1"/>
</dbReference>
<gene>
    <name evidence="8" type="ORF">MICPUN_81273</name>
</gene>
<dbReference type="Proteomes" id="UP000002009">
    <property type="component" value="Chromosome 4"/>
</dbReference>
<reference evidence="8 9" key="1">
    <citation type="journal article" date="2009" name="Science">
        <title>Green evolution and dynamic adaptations revealed by genomes of the marine picoeukaryotes Micromonas.</title>
        <authorList>
            <person name="Worden A.Z."/>
            <person name="Lee J.H."/>
            <person name="Mock T."/>
            <person name="Rouze P."/>
            <person name="Simmons M.P."/>
            <person name="Aerts A.L."/>
            <person name="Allen A.E."/>
            <person name="Cuvelier M.L."/>
            <person name="Derelle E."/>
            <person name="Everett M.V."/>
            <person name="Foulon E."/>
            <person name="Grimwood J."/>
            <person name="Gundlach H."/>
            <person name="Henrissat B."/>
            <person name="Napoli C."/>
            <person name="McDonald S.M."/>
            <person name="Parker M.S."/>
            <person name="Rombauts S."/>
            <person name="Salamov A."/>
            <person name="Von Dassow P."/>
            <person name="Badger J.H."/>
            <person name="Coutinho P.M."/>
            <person name="Demir E."/>
            <person name="Dubchak I."/>
            <person name="Gentemann C."/>
            <person name="Eikrem W."/>
            <person name="Gready J.E."/>
            <person name="John U."/>
            <person name="Lanier W."/>
            <person name="Lindquist E.A."/>
            <person name="Lucas S."/>
            <person name="Mayer K.F."/>
            <person name="Moreau H."/>
            <person name="Not F."/>
            <person name="Otillar R."/>
            <person name="Panaud O."/>
            <person name="Pangilinan J."/>
            <person name="Paulsen I."/>
            <person name="Piegu B."/>
            <person name="Poliakov A."/>
            <person name="Robbens S."/>
            <person name="Schmutz J."/>
            <person name="Toulza E."/>
            <person name="Wyss T."/>
            <person name="Zelensky A."/>
            <person name="Zhou K."/>
            <person name="Armbrust E.V."/>
            <person name="Bhattacharya D."/>
            <person name="Goodenough U.W."/>
            <person name="Van de Peer Y."/>
            <person name="Grigoriev I.V."/>
        </authorList>
    </citation>
    <scope>NUCLEOTIDE SEQUENCE [LARGE SCALE GENOMIC DNA]</scope>
    <source>
        <strain evidence="9">RCC299 / NOUM17</strain>
    </source>
</reference>
<dbReference type="InterPro" id="IPR016696">
    <property type="entry name" value="TRAPP-I_su5"/>
</dbReference>
<dbReference type="GO" id="GO:1990071">
    <property type="term" value="C:TRAPPII protein complex"/>
    <property type="evidence" value="ECO:0007669"/>
    <property type="project" value="TreeGrafter"/>
</dbReference>
<evidence type="ECO:0000256" key="3">
    <source>
        <dbReference type="ARBA" id="ARBA00022448"/>
    </source>
</evidence>
<evidence type="ECO:0000256" key="5">
    <source>
        <dbReference type="ARBA" id="ARBA00022892"/>
    </source>
</evidence>
<dbReference type="GO" id="GO:0005783">
    <property type="term" value="C:endoplasmic reticulum"/>
    <property type="evidence" value="ECO:0007669"/>
    <property type="project" value="UniProtKB-SubCell"/>
</dbReference>
<dbReference type="CDD" id="cd14943">
    <property type="entry name" value="TRAPPC5_Trs31"/>
    <property type="match status" value="1"/>
</dbReference>
<dbReference type="InterPro" id="IPR024096">
    <property type="entry name" value="NO_sig/Golgi_transp_ligand-bd"/>
</dbReference>
<keyword evidence="5 7" id="KW-0931">ER-Golgi transport</keyword>
<comment type="subunit">
    <text evidence="7">Part of the multisubunit TRAPP (transport protein particle) complex.</text>
</comment>
<evidence type="ECO:0000256" key="6">
    <source>
        <dbReference type="ARBA" id="ARBA00023034"/>
    </source>
</evidence>
<name>C1E3Y1_MICCC</name>
<protein>
    <recommendedName>
        <fullName evidence="7">Trafficking protein particle complex subunit</fullName>
    </recommendedName>
</protein>
<dbReference type="PIRSF" id="PIRSF017479">
    <property type="entry name" value="TRAPP_I_complex_Trs31"/>
    <property type="match status" value="1"/>
</dbReference>
<dbReference type="InParanoid" id="C1E3Y1"/>
<dbReference type="Gene3D" id="3.30.1380.20">
    <property type="entry name" value="Trafficking protein particle complex subunit 3"/>
    <property type="match status" value="1"/>
</dbReference>
<evidence type="ECO:0000313" key="9">
    <source>
        <dbReference type="Proteomes" id="UP000002009"/>
    </source>
</evidence>
<evidence type="ECO:0000313" key="8">
    <source>
        <dbReference type="EMBL" id="ACO62634.1"/>
    </source>
</evidence>
<evidence type="ECO:0000256" key="1">
    <source>
        <dbReference type="ARBA" id="ARBA00004240"/>
    </source>
</evidence>
<dbReference type="PANTHER" id="PTHR20902:SF0">
    <property type="entry name" value="TRAFFICKING PROTEIN PARTICLE COMPLEX SUBUNIT 5"/>
    <property type="match status" value="1"/>
</dbReference>
<evidence type="ECO:0000256" key="4">
    <source>
        <dbReference type="ARBA" id="ARBA00022824"/>
    </source>
</evidence>
<dbReference type="Pfam" id="PF04051">
    <property type="entry name" value="TRAPP"/>
    <property type="match status" value="1"/>
</dbReference>
<dbReference type="EMBL" id="CP001325">
    <property type="protein sequence ID" value="ACO62634.1"/>
    <property type="molecule type" value="Genomic_DNA"/>
</dbReference>
<keyword evidence="4 7" id="KW-0256">Endoplasmic reticulum</keyword>
<dbReference type="RefSeq" id="XP_002501376.1">
    <property type="nucleotide sequence ID" value="XM_002501330.1"/>
</dbReference>
<proteinExistence type="inferred from homology"/>
<dbReference type="AlphaFoldDB" id="C1E3Y1"/>
<dbReference type="OrthoDB" id="10254842at2759"/>
<comment type="subcellular location">
    <subcellularLocation>
        <location evidence="1">Endoplasmic reticulum</location>
    </subcellularLocation>
    <subcellularLocation>
        <location evidence="7">Golgi apparatus</location>
        <location evidence="7">cis-Golgi network</location>
    </subcellularLocation>
</comment>
<keyword evidence="6 7" id="KW-0333">Golgi apparatus</keyword>
<dbReference type="GeneID" id="8242662"/>
<dbReference type="InterPro" id="IPR007194">
    <property type="entry name" value="TRAPP_component"/>
</dbReference>
<sequence length="190" mass="21357">MQRKGPQISSVDRPLPKGKSEVSLSAFAFLFSEIVQYHRTRASSIAELERRLEDAGTGVGVRMLEILSYREKGNRREIRLQGILQFINTNIWRCLFGKVADSLEVYNDDEYVISDRSPLVNRFISVPKDLGDLNCAAFVAGIIKGVLDIAGFPAEVSAYYAPVEGQIHPRTNFFMKFSPEVLDREARLGT</sequence>
<dbReference type="GO" id="GO:1990072">
    <property type="term" value="C:TRAPPIII protein complex"/>
    <property type="evidence" value="ECO:0007669"/>
    <property type="project" value="TreeGrafter"/>
</dbReference>
<accession>C1E3Y1</accession>
<comment type="similarity">
    <text evidence="2 7">Belongs to the TRAPP small subunits family. BET3 subfamily.</text>
</comment>
<keyword evidence="9" id="KW-1185">Reference proteome</keyword>
<keyword evidence="3 7" id="KW-0813">Transport</keyword>
<evidence type="ECO:0000256" key="7">
    <source>
        <dbReference type="PIRNR" id="PIRNR017479"/>
    </source>
</evidence>
<dbReference type="PANTHER" id="PTHR20902">
    <property type="entry name" value="41-2 PROTEIN ANTIGEN-RELATED"/>
    <property type="match status" value="1"/>
</dbReference>
<dbReference type="KEGG" id="mis:MICPUN_81273"/>
<dbReference type="FunFam" id="3.30.1380.20:FF:000002">
    <property type="entry name" value="Trafficking protein particle complex subunit"/>
    <property type="match status" value="1"/>
</dbReference>
<dbReference type="OMA" id="YMVKFDD"/>
<dbReference type="FunCoup" id="C1E3Y1">
    <property type="interactions" value="1435"/>
</dbReference>
<organism evidence="8 9">
    <name type="scientific">Micromonas commoda (strain RCC299 / NOUM17 / CCMP2709)</name>
    <name type="common">Picoplanktonic green alga</name>
    <dbReference type="NCBI Taxonomy" id="296587"/>
    <lineage>
        <taxon>Eukaryota</taxon>
        <taxon>Viridiplantae</taxon>
        <taxon>Chlorophyta</taxon>
        <taxon>Mamiellophyceae</taxon>
        <taxon>Mamiellales</taxon>
        <taxon>Mamiellaceae</taxon>
        <taxon>Micromonas</taxon>
    </lineage>
</organism>
<dbReference type="STRING" id="296587.C1E3Y1"/>